<evidence type="ECO:0000313" key="4">
    <source>
        <dbReference type="EMBL" id="BDG60369.1"/>
    </source>
</evidence>
<proteinExistence type="predicted"/>
<keyword evidence="5" id="KW-1185">Reference proteome</keyword>
<dbReference type="AlphaFoldDB" id="A0AA35CKT9"/>
<dbReference type="GO" id="GO:0016757">
    <property type="term" value="F:glycosyltransferase activity"/>
    <property type="evidence" value="ECO:0007669"/>
    <property type="project" value="UniProtKB-KW"/>
</dbReference>
<dbReference type="SUPFAM" id="SSF53756">
    <property type="entry name" value="UDP-Glycosyltransferase/glycogen phosphorylase"/>
    <property type="match status" value="1"/>
</dbReference>
<gene>
    <name evidence="4" type="ORF">caldi_14590</name>
</gene>
<evidence type="ECO:0000313" key="5">
    <source>
        <dbReference type="Proteomes" id="UP001163687"/>
    </source>
</evidence>
<dbReference type="InterPro" id="IPR001296">
    <property type="entry name" value="Glyco_trans_1"/>
</dbReference>
<evidence type="ECO:0000256" key="2">
    <source>
        <dbReference type="ARBA" id="ARBA00022679"/>
    </source>
</evidence>
<protein>
    <recommendedName>
        <fullName evidence="3">Glycosyl transferase family 1 domain-containing protein</fullName>
    </recommendedName>
</protein>
<evidence type="ECO:0000259" key="3">
    <source>
        <dbReference type="Pfam" id="PF00534"/>
    </source>
</evidence>
<evidence type="ECO:0000256" key="1">
    <source>
        <dbReference type="ARBA" id="ARBA00022676"/>
    </source>
</evidence>
<sequence>MCIAPSRELAALSRHVFPDVPSVYIPNGTDVEAFTRKVSKDAAKRALGLDRAHRVVLAPRRLEPKNGIEFLIRAIPLIQTSPKPLFCIVGTGSELQRLQQLASSLGVSEHIIFMGSRSRESMPLVYAAADVVTIPSLIEATSVAAIEALAAGAPIVASDIGGLRDLLAGESAALLVPPANAGALAAAIDTVLTNDDMRHVMATAGPRLALRYSWNAIAEATERAYEWARDQSGAG</sequence>
<dbReference type="CDD" id="cd03801">
    <property type="entry name" value="GT4_PimA-like"/>
    <property type="match status" value="1"/>
</dbReference>
<dbReference type="Gene3D" id="3.40.50.2000">
    <property type="entry name" value="Glycogen Phosphorylase B"/>
    <property type="match status" value="1"/>
</dbReference>
<accession>A0AA35CKT9</accession>
<dbReference type="EMBL" id="AP025628">
    <property type="protein sequence ID" value="BDG60369.1"/>
    <property type="molecule type" value="Genomic_DNA"/>
</dbReference>
<organism evidence="4 5">
    <name type="scientific">Caldinitratiruptor microaerophilus</name>
    <dbReference type="NCBI Taxonomy" id="671077"/>
    <lineage>
        <taxon>Bacteria</taxon>
        <taxon>Bacillati</taxon>
        <taxon>Bacillota</taxon>
        <taxon>Clostridia</taxon>
        <taxon>Eubacteriales</taxon>
        <taxon>Symbiobacteriaceae</taxon>
        <taxon>Caldinitratiruptor</taxon>
    </lineage>
</organism>
<feature type="domain" description="Glycosyl transferase family 1" evidence="3">
    <location>
        <begin position="40"/>
        <end position="205"/>
    </location>
</feature>
<dbReference type="Proteomes" id="UP001163687">
    <property type="component" value="Chromosome"/>
</dbReference>
<reference evidence="4" key="1">
    <citation type="submission" date="2022-03" db="EMBL/GenBank/DDBJ databases">
        <title>Complete genome sequence of Caldinitratiruptor microaerophilus.</title>
        <authorList>
            <person name="Mukaiyama R."/>
            <person name="Nishiyama T."/>
            <person name="Ueda K."/>
        </authorList>
    </citation>
    <scope>NUCLEOTIDE SEQUENCE</scope>
    <source>
        <strain evidence="4">JCM 16183</strain>
    </source>
</reference>
<dbReference type="KEGG" id="cmic:caldi_14590"/>
<dbReference type="PANTHER" id="PTHR12526:SF510">
    <property type="entry name" value="D-INOSITOL 3-PHOSPHATE GLYCOSYLTRANSFERASE"/>
    <property type="match status" value="1"/>
</dbReference>
<name>A0AA35CKT9_9FIRM</name>
<keyword evidence="2" id="KW-0808">Transferase</keyword>
<dbReference type="Pfam" id="PF00534">
    <property type="entry name" value="Glycos_transf_1"/>
    <property type="match status" value="1"/>
</dbReference>
<dbReference type="PANTHER" id="PTHR12526">
    <property type="entry name" value="GLYCOSYLTRANSFERASE"/>
    <property type="match status" value="1"/>
</dbReference>
<keyword evidence="1" id="KW-0328">Glycosyltransferase</keyword>